<name>A0A848M090_9BACT</name>
<dbReference type="EMBL" id="JABBJJ010000566">
    <property type="protein sequence ID" value="NMO23260.1"/>
    <property type="molecule type" value="Genomic_DNA"/>
</dbReference>
<evidence type="ECO:0000259" key="4">
    <source>
        <dbReference type="PROSITE" id="PS01124"/>
    </source>
</evidence>
<dbReference type="Pfam" id="PF12625">
    <property type="entry name" value="Arabinose_bd"/>
    <property type="match status" value="1"/>
</dbReference>
<evidence type="ECO:0000256" key="1">
    <source>
        <dbReference type="ARBA" id="ARBA00023015"/>
    </source>
</evidence>
<dbReference type="InterPro" id="IPR032687">
    <property type="entry name" value="AraC-type_N"/>
</dbReference>
<gene>
    <name evidence="5" type="ORF">HG543_51625</name>
</gene>
<dbReference type="PANTHER" id="PTHR47894">
    <property type="entry name" value="HTH-TYPE TRANSCRIPTIONAL REGULATOR GADX"/>
    <property type="match status" value="1"/>
</dbReference>
<feature type="domain" description="HTH araC/xylS-type" evidence="4">
    <location>
        <begin position="252"/>
        <end position="350"/>
    </location>
</feature>
<dbReference type="AlphaFoldDB" id="A0A848M090"/>
<dbReference type="GO" id="GO:0005829">
    <property type="term" value="C:cytosol"/>
    <property type="evidence" value="ECO:0007669"/>
    <property type="project" value="TreeGrafter"/>
</dbReference>
<comment type="caution">
    <text evidence="5">The sequence shown here is derived from an EMBL/GenBank/DDBJ whole genome shotgun (WGS) entry which is preliminary data.</text>
</comment>
<dbReference type="GO" id="GO:0000976">
    <property type="term" value="F:transcription cis-regulatory region binding"/>
    <property type="evidence" value="ECO:0007669"/>
    <property type="project" value="TreeGrafter"/>
</dbReference>
<evidence type="ECO:0000256" key="2">
    <source>
        <dbReference type="ARBA" id="ARBA00023125"/>
    </source>
</evidence>
<keyword evidence="2" id="KW-0238">DNA-binding</keyword>
<dbReference type="InterPro" id="IPR009057">
    <property type="entry name" value="Homeodomain-like_sf"/>
</dbReference>
<dbReference type="GO" id="GO:0003700">
    <property type="term" value="F:DNA-binding transcription factor activity"/>
    <property type="evidence" value="ECO:0007669"/>
    <property type="project" value="InterPro"/>
</dbReference>
<dbReference type="Proteomes" id="UP000518300">
    <property type="component" value="Unassembled WGS sequence"/>
</dbReference>
<accession>A0A848M090</accession>
<proteinExistence type="predicted"/>
<keyword evidence="3" id="KW-0804">Transcription</keyword>
<keyword evidence="1" id="KW-0805">Transcription regulation</keyword>
<sequence length="357" mass="39977">MAWSTSRRPRWPGCCFRRGADVRADLVPVPRVLLSRLAAIGVDVERVLRQAGLLPSRFQEARVHLTTREFMALCHAVEALGGGRDLGLRIGAEARSHHFDIATAAALHAPNLGEALKKLARYKRLVCPEEVTVEVVGTEARFSFHWLLAEGPLPMFLVDGTFASTLALARLGTGKHLVPRRVELARRRADVELLTRHFGCPIRFDASLDLLVFDARALDEPFLTHNADLLSVLVPGLEAALKEQLGQRTLVDDARTALRRRMSGERPSVEKLARELHLSPRTLQRRLEEEGTTYQALLDEVRHQSARQLLVSTDLDASEVAFLLGYEELNSFTRAFQGWEGTTPLRWRGAERDRASH</sequence>
<organism evidence="5 6">
    <name type="scientific">Pyxidicoccus fallax</name>
    <dbReference type="NCBI Taxonomy" id="394095"/>
    <lineage>
        <taxon>Bacteria</taxon>
        <taxon>Pseudomonadati</taxon>
        <taxon>Myxococcota</taxon>
        <taxon>Myxococcia</taxon>
        <taxon>Myxococcales</taxon>
        <taxon>Cystobacterineae</taxon>
        <taxon>Myxococcaceae</taxon>
        <taxon>Pyxidicoccus</taxon>
    </lineage>
</organism>
<dbReference type="SUPFAM" id="SSF46689">
    <property type="entry name" value="Homeodomain-like"/>
    <property type="match status" value="1"/>
</dbReference>
<keyword evidence="6" id="KW-1185">Reference proteome</keyword>
<evidence type="ECO:0000313" key="5">
    <source>
        <dbReference type="EMBL" id="NMO23260.1"/>
    </source>
</evidence>
<dbReference type="Gene3D" id="1.10.10.60">
    <property type="entry name" value="Homeodomain-like"/>
    <property type="match status" value="1"/>
</dbReference>
<protein>
    <submittedName>
        <fullName evidence="5">AraC family transcriptional regulator</fullName>
    </submittedName>
</protein>
<reference evidence="5 6" key="1">
    <citation type="submission" date="2020-04" db="EMBL/GenBank/DDBJ databases">
        <title>Draft genome of Pyxidicoccus fallax type strain.</title>
        <authorList>
            <person name="Whitworth D.E."/>
        </authorList>
    </citation>
    <scope>NUCLEOTIDE SEQUENCE [LARGE SCALE GENOMIC DNA]</scope>
    <source>
        <strain evidence="5 6">DSM 14698</strain>
    </source>
</reference>
<evidence type="ECO:0000313" key="6">
    <source>
        <dbReference type="Proteomes" id="UP000518300"/>
    </source>
</evidence>
<dbReference type="PANTHER" id="PTHR47894:SF1">
    <property type="entry name" value="HTH-TYPE TRANSCRIPTIONAL REGULATOR VQSM"/>
    <property type="match status" value="1"/>
</dbReference>
<dbReference type="PROSITE" id="PS01124">
    <property type="entry name" value="HTH_ARAC_FAMILY_2"/>
    <property type="match status" value="1"/>
</dbReference>
<dbReference type="InterPro" id="IPR018060">
    <property type="entry name" value="HTH_AraC"/>
</dbReference>
<dbReference type="SMART" id="SM00342">
    <property type="entry name" value="HTH_ARAC"/>
    <property type="match status" value="1"/>
</dbReference>
<dbReference type="Pfam" id="PF12833">
    <property type="entry name" value="HTH_18"/>
    <property type="match status" value="1"/>
</dbReference>
<evidence type="ECO:0000256" key="3">
    <source>
        <dbReference type="ARBA" id="ARBA00023163"/>
    </source>
</evidence>